<dbReference type="InterPro" id="IPR042202">
    <property type="entry name" value="Duffy-ag-bd_sf"/>
</dbReference>
<dbReference type="InterPro" id="IPR054595">
    <property type="entry name" value="DBL_C"/>
</dbReference>
<accession>G0ZT27</accession>
<feature type="non-terminal residue" evidence="8">
    <location>
        <position position="2156"/>
    </location>
</feature>
<dbReference type="VEuPathDB" id="PlasmoDB:PfKE01_040019800"/>
<dbReference type="Pfam" id="PF22672">
    <property type="entry name" value="DBL_C"/>
    <property type="match status" value="2"/>
</dbReference>
<feature type="region of interest" description="Disordered" evidence="1">
    <location>
        <begin position="713"/>
        <end position="793"/>
    </location>
</feature>
<dbReference type="FunFam" id="1.20.58.830:FF:000001">
    <property type="entry name" value="Erythrocyte membrane protein 1, PfEMP1"/>
    <property type="match status" value="1"/>
</dbReference>
<dbReference type="FunFam" id="1.20.58.830:FF:000003">
    <property type="entry name" value="Erythrocyte membrane protein 1, PfEMP1"/>
    <property type="match status" value="1"/>
</dbReference>
<sequence length="2156" mass="245889">MGSKKPTAEDYGKATSAKEFLDLIGETVQEKVHDAAKKFTSQLHGDLSKAKFEKAPETQQTPAGPCKLEYQYHTNVSTGFYKEYPCRNGTKERFSDTEGAQCDNRKIRDNDKKTGGACAPFRRLHLCDYNLENINDYENITNDTLLVDVCLAALHEGQSISGQHGQHHTDGSGSSICTELARSFADIGDIIRGKDLYRRDKGEETKLEKNLKKIFEKIKGNNNSTLKDLPLDELREYWWELNRETVWKAITCDATGGKYFRATCGGGKNASATYDKCHCIGQAVPTNFDYVPQYLRWFEEWAEDFCRKRKKQLENAKKYCRGEDGSGKELYCDLNRYDCKKTISAEQKLVKGDDCNKCSVVCIPFGPWIDNQKLEFLKQKNKYQNEISGGKSRKKRSLTTKNYKGYDEKFYKILKGTNVDVKKFLDLLSNQTACESQPYDERRTISIHFQNDNPDIFSHTEYCQACPWCGVHCNKSTCTRNPDTSCTEQIRQKDYKDSNTTDIPILTPDTTKSNIVEKYRNFCNSSDGNNGGQIKNWQCYYDEEKTSDENDNCILGEWKDFKKGQKVTSYNAFFWKWVSEMLDDSIKWRAELDKCLKNNKKTCGKKKCNRDCKCYERWVKGKKEEFKKIKDHFGKQKDMQPYIDPDMTLKILLNYVFLQDMKDANGNPQHIAKIQELLEKKKVELEDNLNKNTIIDYMFEDDLEEINKCLKTHTSDPCPPQESLARAEVARDNIPKKEESEPESEEEDEEDEDEVDDDQETEVVEETVADTTTQQEEGSTTTEEVKPAPKEEVDGVNPCEIVKTLFTTPNSLNEACGLKYSAKTRNLGWKCVDTTTKSGATTGKSDGSICVPPRRRRLYVGKLHDWANSGNTQAGGDKDTEARGSEAPSPSDKLRTAFIQTAAIETFFLWDRYKKENKPQNTSQLQTIDGGSVDDDDKDPEKLLQKGHIPPDFLRLMFYTLGDYRDICIGKTPNGIDTVSGKDTMKKIQDKIEKILPKNGGTPHPKPNVQTPESWWQTHGPDIWNAMVCALTYTDSGGSITEDKDLKEKLWDNDGNKPKNGNDYNSVTLKDENSGAQPNQTPSAPSDTPTTLDSFIKRPPYFRYLEEWGQNFCKERMKRLEKIKVECKVDNAHYKCSGDGEQCDRTDILNEGASADLEGPSCAISCSSYRKWIKGKKKEYDEQSNAYDQEKDKTKNNNGNISDNGFCVTGGRCTTAAEFLKRLGSCKTNKENGEDEIDFGDVNGKTFQHTKHCDPCSQFRVKSEKCNCGGSPNGNTCQNNKITAENIKNSTEIDMLVSDNKKDFSDGLDECKGAGIFKGIRKDEWLCDNVCGLDVCKPKNGNGKQNQKQIILVRALFKRWVEYFFDDYNKINKKLNSCTKNDQQSTCINECENKCKCVEKWIEKKRTEWKQIKERFNEQYKSKTSDEYFNVKSFLETWIPKIPVANTEDKVIKLSKFGNSCGCSFSAHSTNGKDEDAIDCMIKKLEEKAKECKENHTQNSVETKPSGENPTQCQNLSPVEDEDDTLHEEIEVKAPNICPPVEEQKEVEDGTCENPTQCQNLSPVEDEDDTLHEEIEVKAPNICPPVEEQKEVEDGTCDGADTSEPKKAEEEDGGPAAGGEEAPPKPGEERTIQPVPEEEAPAPEVGRDKDIEDKVEVKKEKKPKVSPKPQNPFEIPLSDELLTSMASSTLAWSVGIGFVALSYWLLKKKTKRLVDLFSVIDIPKGEYGMPILKSSNRYIPYASGKYKGKTYLYVEGDSSGDEKYAFMSDTTDVTSSESEYEELDINEIYPYQSPKYKTLIEVVLEPSKRDIPSDDIPSSDTPMNKFTDDEWNKLKKDFISNMLQNTQNTEPNILRDNVDNNTHPTTSHHNVEEKPFIMSIHDRNLFSGEEYSYDMSTNSGENNLYSSIDPTSANHDSYSDKNDPISDNHHPYSGIDLINAVLNGDYDIYDEILKRKENELFGTNLVKHTSTHSVAKNTNSDPIFNQINLFHKRLDRHRNICEEWDKNKVELLDKLKKEWNKENNNNSGKTYNSDNKSSHNHVLNTDVSIQIDMDNPKPKNEFTNMDTNPDKSTMDTILDDLEKYNEPYYYDFYKHDIYYDVNDDDKTSMDDIYVDHNNVTSNNMDVPTKMHIEMNIVNNKNEIFEEEYPISDIWNI</sequence>
<feature type="domain" description="Cysteine-rich interdomain region 1 gamma" evidence="6">
    <location>
        <begin position="1290"/>
        <end position="1340"/>
    </location>
</feature>
<dbReference type="VEuPathDB" id="PlasmoDB:PfHB3_040016500"/>
<dbReference type="InterPro" id="IPR041480">
    <property type="entry name" value="CIDR1_gamma"/>
</dbReference>
<dbReference type="VEuPathDB" id="PlasmoDB:PfGB4_070017200"/>
<dbReference type="VEuPathDB" id="PlasmoDB:PfNF166_080013000"/>
<dbReference type="VEuPathDB" id="PlasmoDB:PfGB4_040018400"/>
<feature type="domain" description="Duffy-binding-like" evidence="7">
    <location>
        <begin position="300"/>
        <end position="461"/>
    </location>
</feature>
<dbReference type="Pfam" id="PF03011">
    <property type="entry name" value="PFEMP"/>
    <property type="match status" value="2"/>
</dbReference>
<dbReference type="Gene3D" id="1.20.1310.20">
    <property type="entry name" value="Duffy-antigen binding domain"/>
    <property type="match status" value="2"/>
</dbReference>
<dbReference type="VEuPathDB" id="PlasmoDB:PfKH02_080014500"/>
<evidence type="ECO:0000259" key="6">
    <source>
        <dbReference type="Pfam" id="PF18562"/>
    </source>
</evidence>
<feature type="compositionally biased region" description="Polar residues" evidence="1">
    <location>
        <begin position="1553"/>
        <end position="1562"/>
    </location>
</feature>
<evidence type="ECO:0000256" key="1">
    <source>
        <dbReference type="SAM" id="MobiDB-lite"/>
    </source>
</evidence>
<feature type="domain" description="Duffy-antigen binding" evidence="3">
    <location>
        <begin position="849"/>
        <end position="1041"/>
    </location>
</feature>
<dbReference type="VEuPathDB" id="PlasmoDB:PfSD01_070028200"/>
<dbReference type="Pfam" id="PF18562">
    <property type="entry name" value="CIDR1_gamma"/>
    <property type="match status" value="1"/>
</dbReference>
<feature type="region of interest" description="Disordered" evidence="1">
    <location>
        <begin position="1049"/>
        <end position="1092"/>
    </location>
</feature>
<reference evidence="8" key="1">
    <citation type="journal article" date="2011" name="PLoS ONE">
        <title>clag9 is not essential for PfEMP1 surface expression in non-cytoadherent Plasmodium falciparum parasites with a chromosome 9 deletion.</title>
        <authorList>
            <person name="Nacer A."/>
            <person name="Roux E."/>
            <person name="Pomel S."/>
            <person name="Scheidig-Benatar C."/>
            <person name="Sakamoto H."/>
            <person name="Lafont F."/>
            <person name="Scherf A."/>
            <person name="Mattei D."/>
        </authorList>
    </citation>
    <scope>NUCLEOTIDE SEQUENCE</scope>
    <source>
        <strain evidence="8">D10</strain>
    </source>
</reference>
<evidence type="ECO:0000313" key="8">
    <source>
        <dbReference type="EMBL" id="AEL87270.1"/>
    </source>
</evidence>
<dbReference type="VEuPathDB" id="PlasmoDB:PfDd2_070016500"/>
<protein>
    <submittedName>
        <fullName evidence="8">Erythrocyte membrane protein 1</fullName>
    </submittedName>
</protein>
<reference evidence="8" key="2">
    <citation type="submission" date="2011-02" db="EMBL/GenBank/DDBJ databases">
        <authorList>
            <person name="Mattei D.M."/>
        </authorList>
    </citation>
    <scope>NUCLEOTIDE SEQUENCE</scope>
    <source>
        <strain evidence="8">D10</strain>
    </source>
</reference>
<evidence type="ECO:0000259" key="7">
    <source>
        <dbReference type="Pfam" id="PF22672"/>
    </source>
</evidence>
<feature type="compositionally biased region" description="Basic and acidic residues" evidence="1">
    <location>
        <begin position="783"/>
        <end position="793"/>
    </location>
</feature>
<dbReference type="VEuPathDB" id="PlasmoDB:PfML01_000075700"/>
<evidence type="ECO:0000259" key="3">
    <source>
        <dbReference type="Pfam" id="PF05424"/>
    </source>
</evidence>
<dbReference type="EMBL" id="JF342594">
    <property type="protein sequence ID" value="AEL87270.1"/>
    <property type="molecule type" value="Genomic_DNA"/>
</dbReference>
<feature type="domain" description="Duffy-binding-like" evidence="7">
    <location>
        <begin position="1107"/>
        <end position="1251"/>
    </location>
</feature>
<dbReference type="Gene3D" id="1.10.1900.40">
    <property type="entry name" value="Acidic terminal segments, variant surface antigen of PfEMP1"/>
    <property type="match status" value="2"/>
</dbReference>
<name>G0ZT27_PLAFA</name>
<dbReference type="Pfam" id="PF15445">
    <property type="entry name" value="ATS"/>
    <property type="match status" value="1"/>
</dbReference>
<dbReference type="Gene3D" id="1.20.58.1930">
    <property type="match status" value="1"/>
</dbReference>
<feature type="region of interest" description="Disordered" evidence="1">
    <location>
        <begin position="1493"/>
        <end position="1672"/>
    </location>
</feature>
<dbReference type="FunFam" id="1.20.58.1930:FF:000001">
    <property type="entry name" value="Erythrocyte membrane protein 1, PfEMP1"/>
    <property type="match status" value="1"/>
</dbReference>
<feature type="domain" description="Plasmodium falciparum erythrocyte membrane protein 1 acidic terminal segment" evidence="4">
    <location>
        <begin position="1689"/>
        <end position="2156"/>
    </location>
</feature>
<organism evidence="8">
    <name type="scientific">Plasmodium falciparum</name>
    <name type="common">malaria parasite P. falciparum</name>
    <dbReference type="NCBI Taxonomy" id="5833"/>
    <lineage>
        <taxon>Eukaryota</taxon>
        <taxon>Sar</taxon>
        <taxon>Alveolata</taxon>
        <taxon>Apicomplexa</taxon>
        <taxon>Aconoidasida</taxon>
        <taxon>Haemosporida</taxon>
        <taxon>Plasmodiidae</taxon>
        <taxon>Plasmodium</taxon>
        <taxon>Plasmodium (Laverania)</taxon>
    </lineage>
</organism>
<dbReference type="GO" id="GO:0046789">
    <property type="term" value="F:host cell surface receptor binding"/>
    <property type="evidence" value="ECO:0007669"/>
    <property type="project" value="InterPro"/>
</dbReference>
<feature type="domain" description="Duffy-binding-like" evidence="2">
    <location>
        <begin position="573"/>
        <end position="716"/>
    </location>
</feature>
<dbReference type="SUPFAM" id="SSF140924">
    <property type="entry name" value="Duffy binding domain-like"/>
    <property type="match status" value="4"/>
</dbReference>
<dbReference type="FunFam" id="1.10.1900.40:FF:000002">
    <property type="entry name" value="Erythrocyte membrane protein 1, PfEMP1"/>
    <property type="match status" value="1"/>
</dbReference>
<dbReference type="VEuPathDB" id="PlasmoDB:PfSN01_000010400"/>
<evidence type="ECO:0000259" key="5">
    <source>
        <dbReference type="Pfam" id="PF15447"/>
    </source>
</evidence>
<feature type="compositionally biased region" description="Low complexity" evidence="1">
    <location>
        <begin position="769"/>
        <end position="782"/>
    </location>
</feature>
<gene>
    <name evidence="8" type="primary">EMP1</name>
</gene>
<dbReference type="InterPro" id="IPR008602">
    <property type="entry name" value="Duffy-antigen-binding"/>
</dbReference>
<dbReference type="InterPro" id="IPR004258">
    <property type="entry name" value="DBL"/>
</dbReference>
<feature type="region of interest" description="Disordered" evidence="1">
    <location>
        <begin position="862"/>
        <end position="894"/>
    </location>
</feature>
<feature type="compositionally biased region" description="Polar residues" evidence="1">
    <location>
        <begin position="919"/>
        <end position="929"/>
    </location>
</feature>
<dbReference type="Pfam" id="PF05424">
    <property type="entry name" value="Duffy_binding"/>
    <property type="match status" value="2"/>
</dbReference>
<dbReference type="VEuPathDB" id="PlasmoDB:PfNF135_000015200"/>
<feature type="compositionally biased region" description="Acidic residues" evidence="1">
    <location>
        <begin position="740"/>
        <end position="768"/>
    </location>
</feature>
<feature type="compositionally biased region" description="Polar residues" evidence="1">
    <location>
        <begin position="1497"/>
        <end position="1517"/>
    </location>
</feature>
<dbReference type="VEuPathDB" id="PlasmoDB:Pf7G8_040005600"/>
<dbReference type="VEuPathDB" id="PlasmoDB:Pf7G8_040017900"/>
<dbReference type="VEuPathDB" id="PlasmoDB:PfGN01_120047100"/>
<feature type="compositionally biased region" description="Basic and acidic residues" evidence="1">
    <location>
        <begin position="1645"/>
        <end position="1659"/>
    </location>
</feature>
<dbReference type="Gene3D" id="1.20.58.830">
    <property type="match status" value="3"/>
</dbReference>
<dbReference type="InterPro" id="IPR029211">
    <property type="entry name" value="PfEMP1_ATS"/>
</dbReference>
<dbReference type="VEuPathDB" id="PlasmoDB:PfCD01_080013800"/>
<dbReference type="VEuPathDB" id="PlasmoDB:PfIT_000009500"/>
<dbReference type="VEuPathDB" id="PlasmoDB:PfGA01_140085000"/>
<proteinExistence type="predicted"/>
<feature type="compositionally biased region" description="Basic and acidic residues" evidence="1">
    <location>
        <begin position="1622"/>
        <end position="1631"/>
    </location>
</feature>
<feature type="compositionally biased region" description="Polar residues" evidence="1">
    <location>
        <begin position="1074"/>
        <end position="1092"/>
    </location>
</feature>
<feature type="compositionally biased region" description="Basic and acidic residues" evidence="1">
    <location>
        <begin position="728"/>
        <end position="739"/>
    </location>
</feature>
<dbReference type="VEuPathDB" id="PlasmoDB:PfNF54_070016700"/>
<dbReference type="VEuPathDB" id="PlasmoDB:PfTG01_120045400"/>
<dbReference type="Pfam" id="PF15447">
    <property type="entry name" value="NTS"/>
    <property type="match status" value="1"/>
</dbReference>
<dbReference type="VEuPathDB" id="PlasmoDB:PF3D7_0712000"/>
<dbReference type="VEuPathDB" id="PlasmoDB:Pf7G8-2_000105900"/>
<evidence type="ECO:0000259" key="4">
    <source>
        <dbReference type="Pfam" id="PF15445"/>
    </source>
</evidence>
<dbReference type="InterPro" id="IPR044932">
    <property type="entry name" value="PfEMP1_ATS_sf"/>
</dbReference>
<dbReference type="GO" id="GO:0016020">
    <property type="term" value="C:membrane"/>
    <property type="evidence" value="ECO:0007669"/>
    <property type="project" value="InterPro"/>
</dbReference>
<dbReference type="InterPro" id="IPR029210">
    <property type="entry name" value="PfEMP1_NTS"/>
</dbReference>
<feature type="domain" description="Duffy-binding-like" evidence="2">
    <location>
        <begin position="1356"/>
        <end position="1499"/>
    </location>
</feature>
<feature type="region of interest" description="Disordered" evidence="1">
    <location>
        <begin position="919"/>
        <end position="946"/>
    </location>
</feature>
<evidence type="ECO:0000259" key="2">
    <source>
        <dbReference type="Pfam" id="PF03011"/>
    </source>
</evidence>
<feature type="domain" description="Plasmodium falciparum erythrocyte membrane protein-1 N-terminal segment" evidence="5">
    <location>
        <begin position="16"/>
        <end position="51"/>
    </location>
</feature>
<feature type="domain" description="Duffy-antigen binding" evidence="3">
    <location>
        <begin position="116"/>
        <end position="296"/>
    </location>
</feature>
<dbReference type="FunFam" id="1.10.1900.40:FF:000001">
    <property type="entry name" value="Erythrocyte membrane protein 1"/>
    <property type="match status" value="1"/>
</dbReference>
<dbReference type="VEuPathDB" id="PlasmoDB:PfKH01_080012900"/>
<dbReference type="VEuPathDB" id="PlasmoDB:Pf7G8-2_000094000"/>